<dbReference type="AlphaFoldDB" id="R7WC14"/>
<dbReference type="EnsemblPlants" id="EMT19398">
    <property type="protein sequence ID" value="EMT19398"/>
    <property type="gene ID" value="F775_43529"/>
</dbReference>
<evidence type="ECO:0008006" key="2">
    <source>
        <dbReference type="Google" id="ProtNLM"/>
    </source>
</evidence>
<accession>R7WC14</accession>
<organism evidence="1">
    <name type="scientific">Aegilops tauschii</name>
    <name type="common">Tausch's goatgrass</name>
    <name type="synonym">Aegilops squarrosa</name>
    <dbReference type="NCBI Taxonomy" id="37682"/>
    <lineage>
        <taxon>Eukaryota</taxon>
        <taxon>Viridiplantae</taxon>
        <taxon>Streptophyta</taxon>
        <taxon>Embryophyta</taxon>
        <taxon>Tracheophyta</taxon>
        <taxon>Spermatophyta</taxon>
        <taxon>Magnoliopsida</taxon>
        <taxon>Liliopsida</taxon>
        <taxon>Poales</taxon>
        <taxon>Poaceae</taxon>
        <taxon>BOP clade</taxon>
        <taxon>Pooideae</taxon>
        <taxon>Triticodae</taxon>
        <taxon>Triticeae</taxon>
        <taxon>Triticinae</taxon>
        <taxon>Aegilops</taxon>
    </lineage>
</organism>
<name>R7WC14_AEGTA</name>
<proteinExistence type="predicted"/>
<protein>
    <recommendedName>
        <fullName evidence="2">S-locus receptor kinase C-terminal domain-containing protein</fullName>
    </recommendedName>
</protein>
<reference evidence="1" key="1">
    <citation type="submission" date="2015-06" db="UniProtKB">
        <authorList>
            <consortium name="EnsemblPlants"/>
        </authorList>
    </citation>
    <scope>IDENTIFICATION</scope>
</reference>
<sequence>MTVALLCIQDSGNGQPRISDIVFMPDSEGIRLPEPKQPAYFNVRMSSILESVRPVARSSYISSIVLSNGR</sequence>
<evidence type="ECO:0000313" key="1">
    <source>
        <dbReference type="EnsemblPlants" id="EMT19398"/>
    </source>
</evidence>